<sequence length="96" mass="10552">MDRPALEYNTSAEESGRNRTKVKGVVLASPSQFNPVTLSVSQTAIGACSPPPPSFNSSSEAKAERLSCERLGSQRPSDARKNRHRPRSFHSLHFLE</sequence>
<dbReference type="AlphaFoldDB" id="A0A9Q1G2T0"/>
<organism evidence="2 3">
    <name type="scientific">Synaphobranchus kaupii</name>
    <name type="common">Kaup's arrowtooth eel</name>
    <dbReference type="NCBI Taxonomy" id="118154"/>
    <lineage>
        <taxon>Eukaryota</taxon>
        <taxon>Metazoa</taxon>
        <taxon>Chordata</taxon>
        <taxon>Craniata</taxon>
        <taxon>Vertebrata</taxon>
        <taxon>Euteleostomi</taxon>
        <taxon>Actinopterygii</taxon>
        <taxon>Neopterygii</taxon>
        <taxon>Teleostei</taxon>
        <taxon>Anguilliformes</taxon>
        <taxon>Synaphobranchidae</taxon>
        <taxon>Synaphobranchus</taxon>
    </lineage>
</organism>
<gene>
    <name evidence="2" type="ORF">SKAU_G00049690</name>
</gene>
<accession>A0A9Q1G2T0</accession>
<proteinExistence type="predicted"/>
<feature type="compositionally biased region" description="Basic residues" evidence="1">
    <location>
        <begin position="81"/>
        <end position="90"/>
    </location>
</feature>
<keyword evidence="3" id="KW-1185">Reference proteome</keyword>
<evidence type="ECO:0000256" key="1">
    <source>
        <dbReference type="SAM" id="MobiDB-lite"/>
    </source>
</evidence>
<protein>
    <submittedName>
        <fullName evidence="2">Uncharacterized protein</fullName>
    </submittedName>
</protein>
<feature type="region of interest" description="Disordered" evidence="1">
    <location>
        <begin position="1"/>
        <end position="20"/>
    </location>
</feature>
<dbReference type="EMBL" id="JAINUF010000002">
    <property type="protein sequence ID" value="KAJ8374389.1"/>
    <property type="molecule type" value="Genomic_DNA"/>
</dbReference>
<evidence type="ECO:0000313" key="2">
    <source>
        <dbReference type="EMBL" id="KAJ8374389.1"/>
    </source>
</evidence>
<comment type="caution">
    <text evidence="2">The sequence shown here is derived from an EMBL/GenBank/DDBJ whole genome shotgun (WGS) entry which is preliminary data.</text>
</comment>
<dbReference type="Proteomes" id="UP001152622">
    <property type="component" value="Chromosome 2"/>
</dbReference>
<reference evidence="2" key="1">
    <citation type="journal article" date="2023" name="Science">
        <title>Genome structures resolve the early diversification of teleost fishes.</title>
        <authorList>
            <person name="Parey E."/>
            <person name="Louis A."/>
            <person name="Montfort J."/>
            <person name="Bouchez O."/>
            <person name="Roques C."/>
            <person name="Iampietro C."/>
            <person name="Lluch J."/>
            <person name="Castinel A."/>
            <person name="Donnadieu C."/>
            <person name="Desvignes T."/>
            <person name="Floi Bucao C."/>
            <person name="Jouanno E."/>
            <person name="Wen M."/>
            <person name="Mejri S."/>
            <person name="Dirks R."/>
            <person name="Jansen H."/>
            <person name="Henkel C."/>
            <person name="Chen W.J."/>
            <person name="Zahm M."/>
            <person name="Cabau C."/>
            <person name="Klopp C."/>
            <person name="Thompson A.W."/>
            <person name="Robinson-Rechavi M."/>
            <person name="Braasch I."/>
            <person name="Lecointre G."/>
            <person name="Bobe J."/>
            <person name="Postlethwait J.H."/>
            <person name="Berthelot C."/>
            <person name="Roest Crollius H."/>
            <person name="Guiguen Y."/>
        </authorList>
    </citation>
    <scope>NUCLEOTIDE SEQUENCE</scope>
    <source>
        <strain evidence="2">WJC10195</strain>
    </source>
</reference>
<name>A0A9Q1G2T0_SYNKA</name>
<feature type="region of interest" description="Disordered" evidence="1">
    <location>
        <begin position="48"/>
        <end position="96"/>
    </location>
</feature>
<evidence type="ECO:0000313" key="3">
    <source>
        <dbReference type="Proteomes" id="UP001152622"/>
    </source>
</evidence>